<dbReference type="InterPro" id="IPR001650">
    <property type="entry name" value="Helicase_C-like"/>
</dbReference>
<keyword evidence="6 12" id="KW-0347">Helicase</keyword>
<evidence type="ECO:0000256" key="7">
    <source>
        <dbReference type="ARBA" id="ARBA00022833"/>
    </source>
</evidence>
<comment type="function">
    <text evidence="12">Initiates the restart of stalled replication forks, which reloads the replicative helicase on sites other than the origin of replication. Recognizes and binds to abandoned replication forks and remodels them to uncover a helicase loading site. Promotes assembly of the primosome at these replication forks.</text>
</comment>
<evidence type="ECO:0000256" key="4">
    <source>
        <dbReference type="ARBA" id="ARBA00022741"/>
    </source>
</evidence>
<feature type="binding site" evidence="12">
    <location>
        <position position="556"/>
    </location>
    <ligand>
        <name>Zn(2+)</name>
        <dbReference type="ChEBI" id="CHEBI:29105"/>
        <label>1</label>
    </ligand>
</feature>
<dbReference type="InterPro" id="IPR041236">
    <property type="entry name" value="PriA_C"/>
</dbReference>
<comment type="subunit">
    <text evidence="12">Component of the replication restart primosome.</text>
</comment>
<keyword evidence="5 12" id="KW-0378">Hydrolase</keyword>
<dbReference type="AlphaFoldDB" id="A0A7C1JG22"/>
<evidence type="ECO:0000256" key="10">
    <source>
        <dbReference type="ARBA" id="ARBA00023235"/>
    </source>
</evidence>
<dbReference type="NCBIfam" id="NF004066">
    <property type="entry name" value="PRK05580.1-3"/>
    <property type="match status" value="1"/>
</dbReference>
<dbReference type="Gene3D" id="3.40.1440.60">
    <property type="entry name" value="PriA, 3(prime) DNA-binding domain"/>
    <property type="match status" value="1"/>
</dbReference>
<dbReference type="SMART" id="SM00490">
    <property type="entry name" value="HELICc"/>
    <property type="match status" value="1"/>
</dbReference>
<dbReference type="GO" id="GO:0008270">
    <property type="term" value="F:zinc ion binding"/>
    <property type="evidence" value="ECO:0007669"/>
    <property type="project" value="UniProtKB-UniRule"/>
</dbReference>
<dbReference type="InterPro" id="IPR041222">
    <property type="entry name" value="PriA_3primeBD"/>
</dbReference>
<keyword evidence="10 12" id="KW-0413">Isomerase</keyword>
<dbReference type="PROSITE" id="PS51192">
    <property type="entry name" value="HELICASE_ATP_BIND_1"/>
    <property type="match status" value="1"/>
</dbReference>
<dbReference type="InterPro" id="IPR014001">
    <property type="entry name" value="Helicase_ATP-bd"/>
</dbReference>
<feature type="binding site" evidence="12">
    <location>
        <position position="603"/>
    </location>
    <ligand>
        <name>Zn(2+)</name>
        <dbReference type="ChEBI" id="CHEBI:29105"/>
        <label>1</label>
    </ligand>
</feature>
<accession>A0A7C1JG22</accession>
<feature type="binding site" evidence="12">
    <location>
        <position position="568"/>
    </location>
    <ligand>
        <name>Zn(2+)</name>
        <dbReference type="ChEBI" id="CHEBI:29105"/>
        <label>2</label>
    </ligand>
</feature>
<dbReference type="GO" id="GO:0006302">
    <property type="term" value="P:double-strand break repair"/>
    <property type="evidence" value="ECO:0007669"/>
    <property type="project" value="InterPro"/>
</dbReference>
<evidence type="ECO:0000256" key="2">
    <source>
        <dbReference type="ARBA" id="ARBA00022705"/>
    </source>
</evidence>
<feature type="binding site" evidence="12">
    <location>
        <position position="559"/>
    </location>
    <ligand>
        <name>Zn(2+)</name>
        <dbReference type="ChEBI" id="CHEBI:29105"/>
        <label>1</label>
    </ligand>
</feature>
<comment type="catalytic activity">
    <reaction evidence="11 12">
        <text>ATP + H2O = ADP + phosphate + H(+)</text>
        <dbReference type="Rhea" id="RHEA:13065"/>
        <dbReference type="ChEBI" id="CHEBI:15377"/>
        <dbReference type="ChEBI" id="CHEBI:15378"/>
        <dbReference type="ChEBI" id="CHEBI:30616"/>
        <dbReference type="ChEBI" id="CHEBI:43474"/>
        <dbReference type="ChEBI" id="CHEBI:456216"/>
        <dbReference type="EC" id="5.6.2.4"/>
    </reaction>
</comment>
<keyword evidence="8 12" id="KW-0067">ATP-binding</keyword>
<keyword evidence="9 12" id="KW-0238">DNA-binding</keyword>
<dbReference type="InterPro" id="IPR011545">
    <property type="entry name" value="DEAD/DEAH_box_helicase_dom"/>
</dbReference>
<evidence type="ECO:0000256" key="8">
    <source>
        <dbReference type="ARBA" id="ARBA00022840"/>
    </source>
</evidence>
<dbReference type="Pfam" id="PF17764">
    <property type="entry name" value="PriA_3primeBD"/>
    <property type="match status" value="1"/>
</dbReference>
<organism evidence="14">
    <name type="scientific">Caldilinea aerophila</name>
    <dbReference type="NCBI Taxonomy" id="133453"/>
    <lineage>
        <taxon>Bacteria</taxon>
        <taxon>Bacillati</taxon>
        <taxon>Chloroflexota</taxon>
        <taxon>Caldilineae</taxon>
        <taxon>Caldilineales</taxon>
        <taxon>Caldilineaceae</taxon>
        <taxon>Caldilinea</taxon>
    </lineage>
</organism>
<dbReference type="EC" id="5.6.2.4" evidence="12"/>
<evidence type="ECO:0000256" key="6">
    <source>
        <dbReference type="ARBA" id="ARBA00022806"/>
    </source>
</evidence>
<keyword evidence="4 12" id="KW-0547">Nucleotide-binding</keyword>
<gene>
    <name evidence="12 14" type="primary">priA</name>
    <name evidence="14" type="ORF">ENQ20_03295</name>
</gene>
<dbReference type="Gene3D" id="3.40.50.300">
    <property type="entry name" value="P-loop containing nucleotide triphosphate hydrolases"/>
    <property type="match status" value="2"/>
</dbReference>
<reference evidence="14" key="1">
    <citation type="journal article" date="2020" name="mSystems">
        <title>Genome- and Community-Level Interaction Insights into Carbon Utilization and Element Cycling Functions of Hydrothermarchaeota in Hydrothermal Sediment.</title>
        <authorList>
            <person name="Zhou Z."/>
            <person name="Liu Y."/>
            <person name="Xu W."/>
            <person name="Pan J."/>
            <person name="Luo Z.H."/>
            <person name="Li M."/>
        </authorList>
    </citation>
    <scope>NUCLEOTIDE SEQUENCE [LARGE SCALE GENOMIC DNA]</scope>
    <source>
        <strain evidence="14">SpSt-289</strain>
    </source>
</reference>
<dbReference type="FunFam" id="3.40.50.300:FF:000489">
    <property type="entry name" value="Primosome assembly protein PriA"/>
    <property type="match status" value="1"/>
</dbReference>
<proteinExistence type="inferred from homology"/>
<dbReference type="GO" id="GO:0003677">
    <property type="term" value="F:DNA binding"/>
    <property type="evidence" value="ECO:0007669"/>
    <property type="project" value="UniProtKB-UniRule"/>
</dbReference>
<feature type="binding site" evidence="12">
    <location>
        <position position="565"/>
    </location>
    <ligand>
        <name>Zn(2+)</name>
        <dbReference type="ChEBI" id="CHEBI:29105"/>
        <label>2</label>
    </ligand>
</feature>
<dbReference type="Pfam" id="PF00270">
    <property type="entry name" value="DEAD"/>
    <property type="match status" value="1"/>
</dbReference>
<dbReference type="CDD" id="cd18804">
    <property type="entry name" value="SF2_C_priA"/>
    <property type="match status" value="1"/>
</dbReference>
<dbReference type="SMART" id="SM00487">
    <property type="entry name" value="DEXDc"/>
    <property type="match status" value="1"/>
</dbReference>
<comment type="cofactor">
    <cofactor evidence="12">
        <name>Zn(2+)</name>
        <dbReference type="ChEBI" id="CHEBI:29105"/>
    </cofactor>
    <text evidence="12">Binds 2 zinc ions per subunit.</text>
</comment>
<evidence type="ECO:0000256" key="3">
    <source>
        <dbReference type="ARBA" id="ARBA00022723"/>
    </source>
</evidence>
<feature type="binding site" evidence="12">
    <location>
        <position position="590"/>
    </location>
    <ligand>
        <name>Zn(2+)</name>
        <dbReference type="ChEBI" id="CHEBI:29105"/>
        <label>2</label>
    </ligand>
</feature>
<protein>
    <recommendedName>
        <fullName evidence="12">Replication restart protein PriA</fullName>
    </recommendedName>
    <alternativeName>
        <fullName evidence="12">ATP-dependent DNA helicase PriA</fullName>
        <ecNumber evidence="12">5.6.2.4</ecNumber>
    </alternativeName>
    <alternativeName>
        <fullName evidence="12">DNA 3'-5' helicase PriA</fullName>
    </alternativeName>
</protein>
<keyword evidence="2 12" id="KW-0235">DNA replication</keyword>
<dbReference type="InterPro" id="IPR027417">
    <property type="entry name" value="P-loop_NTPase"/>
</dbReference>
<dbReference type="GO" id="GO:0006270">
    <property type="term" value="P:DNA replication initiation"/>
    <property type="evidence" value="ECO:0007669"/>
    <property type="project" value="TreeGrafter"/>
</dbReference>
<evidence type="ECO:0000313" key="14">
    <source>
        <dbReference type="EMBL" id="HDX30501.1"/>
    </source>
</evidence>
<evidence type="ECO:0000259" key="13">
    <source>
        <dbReference type="PROSITE" id="PS51192"/>
    </source>
</evidence>
<comment type="caution">
    <text evidence="14">The sequence shown here is derived from an EMBL/GenBank/DDBJ whole genome shotgun (WGS) entry which is preliminary data.</text>
</comment>
<dbReference type="GO" id="GO:0006269">
    <property type="term" value="P:DNA replication, synthesis of primer"/>
    <property type="evidence" value="ECO:0007669"/>
    <property type="project" value="UniProtKB-KW"/>
</dbReference>
<dbReference type="GO" id="GO:0005524">
    <property type="term" value="F:ATP binding"/>
    <property type="evidence" value="ECO:0007669"/>
    <property type="project" value="UniProtKB-UniRule"/>
</dbReference>
<comment type="catalytic activity">
    <reaction evidence="12">
        <text>Couples ATP hydrolysis with the unwinding of duplex DNA by translocating in the 3'-5' direction.</text>
        <dbReference type="EC" id="5.6.2.4"/>
    </reaction>
</comment>
<evidence type="ECO:0000256" key="9">
    <source>
        <dbReference type="ARBA" id="ARBA00023125"/>
    </source>
</evidence>
<dbReference type="Pfam" id="PF00271">
    <property type="entry name" value="Helicase_C"/>
    <property type="match status" value="1"/>
</dbReference>
<evidence type="ECO:0000256" key="11">
    <source>
        <dbReference type="ARBA" id="ARBA00048988"/>
    </source>
</evidence>
<comment type="similarity">
    <text evidence="12">Belongs to the helicase family. PriA subfamily.</text>
</comment>
<feature type="domain" description="Helicase ATP-binding" evidence="13">
    <location>
        <begin position="310"/>
        <end position="482"/>
    </location>
</feature>
<keyword evidence="3 12" id="KW-0479">Metal-binding</keyword>
<evidence type="ECO:0000256" key="12">
    <source>
        <dbReference type="HAMAP-Rule" id="MF_00983"/>
    </source>
</evidence>
<dbReference type="CDD" id="cd17929">
    <property type="entry name" value="DEXHc_priA"/>
    <property type="match status" value="1"/>
</dbReference>
<dbReference type="GO" id="GO:0006310">
    <property type="term" value="P:DNA recombination"/>
    <property type="evidence" value="ECO:0007669"/>
    <property type="project" value="InterPro"/>
</dbReference>
<dbReference type="PANTHER" id="PTHR30580:SF0">
    <property type="entry name" value="PRIMOSOMAL PROTEIN N"/>
    <property type="match status" value="1"/>
</dbReference>
<evidence type="ECO:0000256" key="1">
    <source>
        <dbReference type="ARBA" id="ARBA00022515"/>
    </source>
</evidence>
<dbReference type="HAMAP" id="MF_00983">
    <property type="entry name" value="PriA"/>
    <property type="match status" value="1"/>
</dbReference>
<evidence type="ECO:0000256" key="5">
    <source>
        <dbReference type="ARBA" id="ARBA00022801"/>
    </source>
</evidence>
<name>A0A7C1JG22_9CHLR</name>
<dbReference type="GO" id="GO:0043138">
    <property type="term" value="F:3'-5' DNA helicase activity"/>
    <property type="evidence" value="ECO:0007669"/>
    <property type="project" value="UniProtKB-EC"/>
</dbReference>
<dbReference type="Pfam" id="PF18074">
    <property type="entry name" value="PriA_C"/>
    <property type="match status" value="1"/>
</dbReference>
<dbReference type="PANTHER" id="PTHR30580">
    <property type="entry name" value="PRIMOSOMAL PROTEIN N"/>
    <property type="match status" value="1"/>
</dbReference>
<feature type="binding site" evidence="12">
    <location>
        <position position="600"/>
    </location>
    <ligand>
        <name>Zn(2+)</name>
        <dbReference type="ChEBI" id="CHEBI:29105"/>
        <label>1</label>
    </ligand>
</feature>
<keyword evidence="1 12" id="KW-0639">Primosome</keyword>
<keyword evidence="7 12" id="KW-0862">Zinc</keyword>
<dbReference type="GO" id="GO:0016787">
    <property type="term" value="F:hydrolase activity"/>
    <property type="evidence" value="ECO:0007669"/>
    <property type="project" value="UniProtKB-KW"/>
</dbReference>
<dbReference type="InterPro" id="IPR005259">
    <property type="entry name" value="PriA"/>
</dbReference>
<sequence>MVYIETVVNAPIRRSFHRRKEPPPPLEDDDALQTFHYHLPPELEEIVQPGHLVWAPFGAQEIQAIVIRRVDSAPVPTKAILRLARPEPVLTSQQIALAAWIADYYVAPFASALRLFLPPGLLSRADSKSGARVRREWRVALALAPEAARRRLTALGRATDQARALAWLLEHQGAPVAVTQLRTECGLRGNNALRALAQRGIVQIEAGQVALAIDREAATAALLRLRGADKYAPIVEALAEAGAPMWRHELSAKTNAPLSWLRELLSAGVITMQEEIFVRDPLLGRNFPSDVPPPLTGEQEAVWRVILTRGFEQPGSAAFLLHGVTGSGKTEIYLRAIEETLRRGRRAIVLVPEIALTPQTVARFAGRFPNQVTVIHSGLSQGERYDVWRGIREGRYAIVIGPRSALFAPVVDLGLIVIDEEHEATYKQDAEEWGGDKVFYDARTVARRLAEMAGCPLIFGSATPSLETYYAAQQGEVILLEMAQRVMGHGKADEEGKALYMELPPIEVVDMRQELRAGNRSLFSRSLASHLMETVAAREQAILFLNRRGAHTFVMCRDCGHVEECKRCTAPLTYHAEYEGRPPRLVCHHCNQTYPTPVECPRCKSKRIRFFGAGTERIEEAVREILPGARVLRWDADTTTRKGSHEQLLAAFANHEADILIGTQMIAKGLDLPLVTLVGVVAADTGLFLPDFRSGERTFQLLAQVAGRAGRSQRGGRVIIQTYRPEHYVIQAAARHDYHGFYMRELAFRREHGYPPLRRMARLIYWDKRLERVKQETKRMAAALRYRLREMGLEGQASSLLGPAPAFFERYRGYYRWQLLLRAPEPSAVLRGLDIPLGWRIDIDPLTTL</sequence>
<dbReference type="InterPro" id="IPR042115">
    <property type="entry name" value="PriA_3primeBD_sf"/>
</dbReference>
<dbReference type="NCBIfam" id="TIGR00595">
    <property type="entry name" value="priA"/>
    <property type="match status" value="1"/>
</dbReference>
<feature type="binding site" evidence="12">
    <location>
        <position position="587"/>
    </location>
    <ligand>
        <name>Zn(2+)</name>
        <dbReference type="ChEBI" id="CHEBI:29105"/>
        <label>2</label>
    </ligand>
</feature>
<dbReference type="EMBL" id="DSMG01000041">
    <property type="protein sequence ID" value="HDX30501.1"/>
    <property type="molecule type" value="Genomic_DNA"/>
</dbReference>
<dbReference type="GO" id="GO:1990077">
    <property type="term" value="C:primosome complex"/>
    <property type="evidence" value="ECO:0007669"/>
    <property type="project" value="UniProtKB-UniRule"/>
</dbReference>
<dbReference type="SUPFAM" id="SSF52540">
    <property type="entry name" value="P-loop containing nucleoside triphosphate hydrolases"/>
    <property type="match status" value="2"/>
</dbReference>